<keyword evidence="7" id="KW-0804">Transcription</keyword>
<dbReference type="WBParaSite" id="ACOC_0001037701-mRNA-1">
    <property type="protein sequence ID" value="ACOC_0001037701-mRNA-1"/>
    <property type="gene ID" value="ACOC_0001037701"/>
</dbReference>
<gene>
    <name evidence="12" type="ORF">ACOC_LOCUS10378</name>
</gene>
<evidence type="ECO:0000313" key="13">
    <source>
        <dbReference type="Proteomes" id="UP000267027"/>
    </source>
</evidence>
<dbReference type="OrthoDB" id="5845375at2759"/>
<evidence type="ECO:0000256" key="4">
    <source>
        <dbReference type="ARBA" id="ARBA00022833"/>
    </source>
</evidence>
<keyword evidence="8" id="KW-0539">Nucleus</keyword>
<evidence type="ECO:0000256" key="6">
    <source>
        <dbReference type="ARBA" id="ARBA00023125"/>
    </source>
</evidence>
<evidence type="ECO:0000256" key="8">
    <source>
        <dbReference type="ARBA" id="ARBA00023242"/>
    </source>
</evidence>
<keyword evidence="3 9" id="KW-0863">Zinc-finger</keyword>
<dbReference type="GO" id="GO:0008270">
    <property type="term" value="F:zinc ion binding"/>
    <property type="evidence" value="ECO:0007669"/>
    <property type="project" value="UniProtKB-KW"/>
</dbReference>
<comment type="subcellular location">
    <subcellularLocation>
        <location evidence="1">Nucleus</location>
    </subcellularLocation>
</comment>
<dbReference type="PROSITE" id="PS50808">
    <property type="entry name" value="ZF_BED"/>
    <property type="match status" value="1"/>
</dbReference>
<feature type="compositionally biased region" description="Polar residues" evidence="10">
    <location>
        <begin position="64"/>
        <end position="75"/>
    </location>
</feature>
<evidence type="ECO:0000313" key="12">
    <source>
        <dbReference type="EMBL" id="VDM61963.1"/>
    </source>
</evidence>
<dbReference type="SUPFAM" id="SSF53098">
    <property type="entry name" value="Ribonuclease H-like"/>
    <property type="match status" value="1"/>
</dbReference>
<accession>A0A0R3PW84</accession>
<evidence type="ECO:0000313" key="14">
    <source>
        <dbReference type="WBParaSite" id="ACOC_0001037701-mRNA-1"/>
    </source>
</evidence>
<dbReference type="Proteomes" id="UP000267027">
    <property type="component" value="Unassembled WGS sequence"/>
</dbReference>
<protein>
    <submittedName>
        <fullName evidence="14">BED-type domain-containing protein</fullName>
    </submittedName>
</protein>
<dbReference type="InterPro" id="IPR052035">
    <property type="entry name" value="ZnF_BED_domain_contain"/>
</dbReference>
<keyword evidence="2" id="KW-0479">Metal-binding</keyword>
<dbReference type="GO" id="GO:0003677">
    <property type="term" value="F:DNA binding"/>
    <property type="evidence" value="ECO:0007669"/>
    <property type="project" value="UniProtKB-KW"/>
</dbReference>
<dbReference type="InterPro" id="IPR036236">
    <property type="entry name" value="Znf_C2H2_sf"/>
</dbReference>
<feature type="domain" description="BED-type" evidence="11">
    <location>
        <begin position="1"/>
        <end position="48"/>
    </location>
</feature>
<dbReference type="InterPro" id="IPR012337">
    <property type="entry name" value="RNaseH-like_sf"/>
</dbReference>
<proteinExistence type="predicted"/>
<dbReference type="InterPro" id="IPR003656">
    <property type="entry name" value="Znf_BED"/>
</dbReference>
<evidence type="ECO:0000256" key="1">
    <source>
        <dbReference type="ARBA" id="ARBA00004123"/>
    </source>
</evidence>
<dbReference type="STRING" id="334426.A0A0R3PW84"/>
<reference evidence="14" key="1">
    <citation type="submission" date="2016-04" db="UniProtKB">
        <authorList>
            <consortium name="WormBaseParasite"/>
        </authorList>
    </citation>
    <scope>IDENTIFICATION</scope>
</reference>
<evidence type="ECO:0000256" key="5">
    <source>
        <dbReference type="ARBA" id="ARBA00023015"/>
    </source>
</evidence>
<evidence type="ECO:0000256" key="7">
    <source>
        <dbReference type="ARBA" id="ARBA00023163"/>
    </source>
</evidence>
<dbReference type="InterPro" id="IPR008906">
    <property type="entry name" value="HATC_C_dom"/>
</dbReference>
<evidence type="ECO:0000259" key="11">
    <source>
        <dbReference type="PROSITE" id="PS50808"/>
    </source>
</evidence>
<dbReference type="OMA" id="RIHENSK"/>
<dbReference type="PANTHER" id="PTHR46481">
    <property type="entry name" value="ZINC FINGER BED DOMAIN-CONTAINING PROTEIN 4"/>
    <property type="match status" value="1"/>
</dbReference>
<organism evidence="14">
    <name type="scientific">Angiostrongylus costaricensis</name>
    <name type="common">Nematode worm</name>
    <dbReference type="NCBI Taxonomy" id="334426"/>
    <lineage>
        <taxon>Eukaryota</taxon>
        <taxon>Metazoa</taxon>
        <taxon>Ecdysozoa</taxon>
        <taxon>Nematoda</taxon>
        <taxon>Chromadorea</taxon>
        <taxon>Rhabditida</taxon>
        <taxon>Rhabditina</taxon>
        <taxon>Rhabditomorpha</taxon>
        <taxon>Strongyloidea</taxon>
        <taxon>Metastrongylidae</taxon>
        <taxon>Angiostrongylus</taxon>
    </lineage>
</organism>
<dbReference type="SUPFAM" id="SSF57667">
    <property type="entry name" value="beta-beta-alpha zinc fingers"/>
    <property type="match status" value="1"/>
</dbReference>
<dbReference type="GO" id="GO:0009791">
    <property type="term" value="P:post-embryonic development"/>
    <property type="evidence" value="ECO:0007669"/>
    <property type="project" value="UniProtKB-ARBA"/>
</dbReference>
<feature type="region of interest" description="Disordered" evidence="10">
    <location>
        <begin position="62"/>
        <end position="81"/>
    </location>
</feature>
<sequence length="595" mass="67648">MSAVWNVFQKTTDEYGNVLATCTVCSRSLKVPKSRTTTNLLAHLRNNHCDKRIGSTRRRFDATIPSSSGASGTESHGSRAHRRLTRLVMDGALLLEATSLKSFRDFVNSLNPSYQIPSISTLRNILQEDYSCIETINRRFLAESSSKIALTLDFHPTFRAHCGLLVVNVDVTQIATVVANEDEPMQEAALYLHTKFVPCAAHSIHLAVSDTICAKNSFKVLEKVRKLVSEMNHNNIAKMQLKSRLKEFNLPEFCPVPDSPTRWNSTYDLICEVLITWPALNDVLEKLNQPLLEIDDMRFLETIRAFLEPFSTLTKQSFGEAQRFGLCLLENTSKYFNPWLNDEFLQTAACLDPRFAYLETIQSMKSWMETVEKFVTNQVNISSSKNRDVFQVGQEAFLQELRHQQTSVWEILRESRAESGVKSSNSWNHSDELRAELQHYCGILGSSRPAFGTDPLHWWRAFSNEFPLLSKAALGYLATPATSVDSERFMSLNSVPTKGRNFGSTIRKFDRLLMTLKANANKDVSRECKAWSSADIYKYSFEESSKSDFHEYDVEEDAIRSSCRSDEEKDITESIKPLLSFSKDFLGNMESNQLE</sequence>
<dbReference type="GO" id="GO:0046983">
    <property type="term" value="F:protein dimerization activity"/>
    <property type="evidence" value="ECO:0007669"/>
    <property type="project" value="InterPro"/>
</dbReference>
<keyword evidence="6" id="KW-0238">DNA-binding</keyword>
<evidence type="ECO:0000256" key="2">
    <source>
        <dbReference type="ARBA" id="ARBA00022723"/>
    </source>
</evidence>
<keyword evidence="5" id="KW-0805">Transcription regulation</keyword>
<dbReference type="AlphaFoldDB" id="A0A0R3PW84"/>
<name>A0A0R3PW84_ANGCS</name>
<keyword evidence="13" id="KW-1185">Reference proteome</keyword>
<evidence type="ECO:0000256" key="3">
    <source>
        <dbReference type="ARBA" id="ARBA00022771"/>
    </source>
</evidence>
<evidence type="ECO:0000256" key="10">
    <source>
        <dbReference type="SAM" id="MobiDB-lite"/>
    </source>
</evidence>
<dbReference type="PANTHER" id="PTHR46481:SF10">
    <property type="entry name" value="ZINC FINGER BED DOMAIN-CONTAINING PROTEIN 39"/>
    <property type="match status" value="1"/>
</dbReference>
<dbReference type="Pfam" id="PF05699">
    <property type="entry name" value="Dimer_Tnp_hAT"/>
    <property type="match status" value="1"/>
</dbReference>
<evidence type="ECO:0000256" key="9">
    <source>
        <dbReference type="PROSITE-ProRule" id="PRU00027"/>
    </source>
</evidence>
<dbReference type="SMART" id="SM00614">
    <property type="entry name" value="ZnF_BED"/>
    <property type="match status" value="1"/>
</dbReference>
<keyword evidence="4" id="KW-0862">Zinc</keyword>
<reference evidence="12 13" key="2">
    <citation type="submission" date="2018-11" db="EMBL/GenBank/DDBJ databases">
        <authorList>
            <consortium name="Pathogen Informatics"/>
        </authorList>
    </citation>
    <scope>NUCLEOTIDE SEQUENCE [LARGE SCALE GENOMIC DNA]</scope>
    <source>
        <strain evidence="12 13">Costa Rica</strain>
    </source>
</reference>
<dbReference type="GO" id="GO:0005634">
    <property type="term" value="C:nucleus"/>
    <property type="evidence" value="ECO:0007669"/>
    <property type="project" value="UniProtKB-SubCell"/>
</dbReference>
<dbReference type="EMBL" id="UYYA01004461">
    <property type="protein sequence ID" value="VDM61963.1"/>
    <property type="molecule type" value="Genomic_DNA"/>
</dbReference>